<keyword evidence="4" id="KW-1185">Reference proteome</keyword>
<feature type="domain" description="J" evidence="2">
    <location>
        <begin position="11"/>
        <end position="80"/>
    </location>
</feature>
<evidence type="ECO:0000313" key="4">
    <source>
        <dbReference type="Proteomes" id="UP000585474"/>
    </source>
</evidence>
<feature type="compositionally biased region" description="Basic residues" evidence="1">
    <location>
        <begin position="112"/>
        <end position="121"/>
    </location>
</feature>
<dbReference type="PROSITE" id="PS50076">
    <property type="entry name" value="DNAJ_2"/>
    <property type="match status" value="1"/>
</dbReference>
<dbReference type="InterPro" id="IPR001623">
    <property type="entry name" value="DnaJ_domain"/>
</dbReference>
<accession>A0A7J0ERA5</accession>
<dbReference type="PANTHER" id="PTHR44743">
    <property type="entry name" value="PUTATIVE, EXPRESSED-RELATED"/>
    <property type="match status" value="1"/>
</dbReference>
<dbReference type="InterPro" id="IPR036869">
    <property type="entry name" value="J_dom_sf"/>
</dbReference>
<dbReference type="Pfam" id="PF00226">
    <property type="entry name" value="DnaJ"/>
    <property type="match status" value="1"/>
</dbReference>
<dbReference type="SMART" id="SM00271">
    <property type="entry name" value="DnaJ"/>
    <property type="match status" value="1"/>
</dbReference>
<dbReference type="PRINTS" id="PR00625">
    <property type="entry name" value="JDOMAIN"/>
</dbReference>
<dbReference type="EMBL" id="BJWL01000006">
    <property type="protein sequence ID" value="GFY89024.1"/>
    <property type="molecule type" value="Genomic_DNA"/>
</dbReference>
<protein>
    <submittedName>
        <fullName evidence="3">Chaperone DnaJ-domain superfamily protein</fullName>
    </submittedName>
</protein>
<organism evidence="3 4">
    <name type="scientific">Actinidia rufa</name>
    <dbReference type="NCBI Taxonomy" id="165716"/>
    <lineage>
        <taxon>Eukaryota</taxon>
        <taxon>Viridiplantae</taxon>
        <taxon>Streptophyta</taxon>
        <taxon>Embryophyta</taxon>
        <taxon>Tracheophyta</taxon>
        <taxon>Spermatophyta</taxon>
        <taxon>Magnoliopsida</taxon>
        <taxon>eudicotyledons</taxon>
        <taxon>Gunneridae</taxon>
        <taxon>Pentapetalae</taxon>
        <taxon>asterids</taxon>
        <taxon>Ericales</taxon>
        <taxon>Actinidiaceae</taxon>
        <taxon>Actinidia</taxon>
    </lineage>
</organism>
<evidence type="ECO:0000259" key="2">
    <source>
        <dbReference type="PROSITE" id="PS50076"/>
    </source>
</evidence>
<dbReference type="OrthoDB" id="10250354at2759"/>
<evidence type="ECO:0000256" key="1">
    <source>
        <dbReference type="SAM" id="MobiDB-lite"/>
    </source>
</evidence>
<proteinExistence type="predicted"/>
<gene>
    <name evidence="3" type="ORF">Acr_06g0009640</name>
</gene>
<dbReference type="CDD" id="cd06257">
    <property type="entry name" value="DnaJ"/>
    <property type="match status" value="1"/>
</dbReference>
<sequence length="121" mass="13405">MDREGGSVGSCYYAVLGICKDASFSDIRTAYRKLALKWHPDRWAKNSAVSGEANRRFQKIQEAYSGNGRFNERSNEDDGPPQSHGGDLASYYESEDLTTKKRALDGPSSAKATKRNRSSCC</sequence>
<dbReference type="SUPFAM" id="SSF46565">
    <property type="entry name" value="Chaperone J-domain"/>
    <property type="match status" value="1"/>
</dbReference>
<dbReference type="AlphaFoldDB" id="A0A7J0ERA5"/>
<name>A0A7J0ERA5_9ERIC</name>
<feature type="region of interest" description="Disordered" evidence="1">
    <location>
        <begin position="47"/>
        <end position="121"/>
    </location>
</feature>
<reference evidence="3 4" key="1">
    <citation type="submission" date="2019-07" db="EMBL/GenBank/DDBJ databases">
        <title>De Novo Assembly of kiwifruit Actinidia rufa.</title>
        <authorList>
            <person name="Sugita-Konishi S."/>
            <person name="Sato K."/>
            <person name="Mori E."/>
            <person name="Abe Y."/>
            <person name="Kisaki G."/>
            <person name="Hamano K."/>
            <person name="Suezawa K."/>
            <person name="Otani M."/>
            <person name="Fukuda T."/>
            <person name="Manabe T."/>
            <person name="Gomi K."/>
            <person name="Tabuchi M."/>
            <person name="Akimitsu K."/>
            <person name="Kataoka I."/>
        </authorList>
    </citation>
    <scope>NUCLEOTIDE SEQUENCE [LARGE SCALE GENOMIC DNA]</scope>
    <source>
        <strain evidence="4">cv. Fuchu</strain>
    </source>
</reference>
<comment type="caution">
    <text evidence="3">The sequence shown here is derived from an EMBL/GenBank/DDBJ whole genome shotgun (WGS) entry which is preliminary data.</text>
</comment>
<evidence type="ECO:0000313" key="3">
    <source>
        <dbReference type="EMBL" id="GFY89024.1"/>
    </source>
</evidence>
<dbReference type="PANTHER" id="PTHR44743:SF11">
    <property type="entry name" value="PUTATIVE, EXPRESSED-RELATED"/>
    <property type="match status" value="1"/>
</dbReference>
<dbReference type="Gene3D" id="1.10.287.110">
    <property type="entry name" value="DnaJ domain"/>
    <property type="match status" value="1"/>
</dbReference>
<dbReference type="Proteomes" id="UP000585474">
    <property type="component" value="Unassembled WGS sequence"/>
</dbReference>